<name>A0ABT9YU11_9STRE</name>
<dbReference type="Proteomes" id="UP001223079">
    <property type="component" value="Unassembled WGS sequence"/>
</dbReference>
<dbReference type="Gene3D" id="3.30.420.40">
    <property type="match status" value="2"/>
</dbReference>
<dbReference type="PANTHER" id="PTHR18964">
    <property type="entry name" value="ROK (REPRESSOR, ORF, KINASE) FAMILY"/>
    <property type="match status" value="1"/>
</dbReference>
<dbReference type="RefSeq" id="WP_307122355.1">
    <property type="nucleotide sequence ID" value="NZ_JAUSTM010000019.1"/>
</dbReference>
<gene>
    <name evidence="2" type="ORF">J2S23_001779</name>
</gene>
<keyword evidence="3" id="KW-1185">Reference proteome</keyword>
<dbReference type="EMBL" id="JAUSTM010000019">
    <property type="protein sequence ID" value="MDQ0223204.1"/>
    <property type="molecule type" value="Genomic_DNA"/>
</dbReference>
<dbReference type="CDD" id="cd24152">
    <property type="entry name" value="ASKHA_NBD_ROK-like"/>
    <property type="match status" value="1"/>
</dbReference>
<protein>
    <submittedName>
        <fullName evidence="2">NBD/HSP70 family sugar kinase</fullName>
    </submittedName>
</protein>
<keyword evidence="2" id="KW-0808">Transferase</keyword>
<comment type="caution">
    <text evidence="2">The sequence shown here is derived from an EMBL/GenBank/DDBJ whole genome shotgun (WGS) entry which is preliminary data.</text>
</comment>
<proteinExistence type="inferred from homology"/>
<accession>A0ABT9YU11</accession>
<dbReference type="Pfam" id="PF00480">
    <property type="entry name" value="ROK"/>
    <property type="match status" value="1"/>
</dbReference>
<dbReference type="SUPFAM" id="SSF53067">
    <property type="entry name" value="Actin-like ATPase domain"/>
    <property type="match status" value="1"/>
</dbReference>
<evidence type="ECO:0000256" key="1">
    <source>
        <dbReference type="ARBA" id="ARBA00006479"/>
    </source>
</evidence>
<comment type="similarity">
    <text evidence="1">Belongs to the ROK (NagC/XylR) family.</text>
</comment>
<sequence>MTYLVIDVGGTFTKYALMDRRGKFLEKAKFPTVKTSPAAFLDSICQLHSTFSDVKGIALSSAGIIDSNLGLMYTGGSLDFIENLAIADILGERCHIPVTIENDAKCAALAELWQGSLADCQNAVAMIIGTAVGGAVIVDRKVLKGKDLLAGEFSYILTDSSDSLNWRKNFAINGGLPAFIEAVAEQKNLSLDQVSGELIFDWAKSGDRETLRCLRAYCHLLASQLVNLHFIVNPDRFAIGGGVSEQSLFIRLIQEEIDKLIASYPFPVAKPEVISCQFHNDANLLGALYVHLEAGKV</sequence>
<dbReference type="GO" id="GO:0016301">
    <property type="term" value="F:kinase activity"/>
    <property type="evidence" value="ECO:0007669"/>
    <property type="project" value="UniProtKB-KW"/>
</dbReference>
<keyword evidence="2" id="KW-0418">Kinase</keyword>
<reference evidence="2 3" key="1">
    <citation type="submission" date="2023-07" db="EMBL/GenBank/DDBJ databases">
        <title>Genomic Encyclopedia of Type Strains, Phase IV (KMG-IV): sequencing the most valuable type-strain genomes for metagenomic binning, comparative biology and taxonomic classification.</title>
        <authorList>
            <person name="Goeker M."/>
        </authorList>
    </citation>
    <scope>NUCLEOTIDE SEQUENCE [LARGE SCALE GENOMIC DNA]</scope>
    <source>
        <strain evidence="2 3">DSM 105143</strain>
    </source>
</reference>
<evidence type="ECO:0000313" key="3">
    <source>
        <dbReference type="Proteomes" id="UP001223079"/>
    </source>
</evidence>
<dbReference type="PANTHER" id="PTHR18964:SF170">
    <property type="entry name" value="SUGAR KINASE"/>
    <property type="match status" value="1"/>
</dbReference>
<organism evidence="2 3">
    <name type="scientific">Streptococcus moroccensis</name>
    <dbReference type="NCBI Taxonomy" id="1451356"/>
    <lineage>
        <taxon>Bacteria</taxon>
        <taxon>Bacillati</taxon>
        <taxon>Bacillota</taxon>
        <taxon>Bacilli</taxon>
        <taxon>Lactobacillales</taxon>
        <taxon>Streptococcaceae</taxon>
        <taxon>Streptococcus</taxon>
    </lineage>
</organism>
<dbReference type="InterPro" id="IPR043129">
    <property type="entry name" value="ATPase_NBD"/>
</dbReference>
<evidence type="ECO:0000313" key="2">
    <source>
        <dbReference type="EMBL" id="MDQ0223204.1"/>
    </source>
</evidence>
<dbReference type="InterPro" id="IPR000600">
    <property type="entry name" value="ROK"/>
</dbReference>